<dbReference type="PANTHER" id="PTHR43735">
    <property type="entry name" value="APOPTOSIS-INDUCING FACTOR 1"/>
    <property type="match status" value="1"/>
</dbReference>
<dbReference type="GO" id="GO:0005737">
    <property type="term" value="C:cytoplasm"/>
    <property type="evidence" value="ECO:0007669"/>
    <property type="project" value="TreeGrafter"/>
</dbReference>
<dbReference type="AlphaFoldDB" id="A0A9Q0F8K0"/>
<dbReference type="Pfam" id="PF07992">
    <property type="entry name" value="Pyr_redox_2"/>
    <property type="match status" value="1"/>
</dbReference>
<dbReference type="EMBL" id="JAKUCV010006573">
    <property type="protein sequence ID" value="KAJ4826840.1"/>
    <property type="molecule type" value="Genomic_DNA"/>
</dbReference>
<feature type="domain" description="FAD/NAD(P)-binding" evidence="2">
    <location>
        <begin position="33"/>
        <end position="303"/>
    </location>
</feature>
<dbReference type="GO" id="GO:0004174">
    <property type="term" value="F:electron-transferring-flavoprotein dehydrogenase activity"/>
    <property type="evidence" value="ECO:0007669"/>
    <property type="project" value="TreeGrafter"/>
</dbReference>
<dbReference type="SUPFAM" id="SSF51905">
    <property type="entry name" value="FAD/NAD(P)-binding domain"/>
    <property type="match status" value="1"/>
</dbReference>
<evidence type="ECO:0000256" key="1">
    <source>
        <dbReference type="ARBA" id="ARBA00057036"/>
    </source>
</evidence>
<reference evidence="3" key="1">
    <citation type="submission" date="2022-02" db="EMBL/GenBank/DDBJ databases">
        <authorList>
            <person name="Henning P.M."/>
            <person name="McCubbin A.G."/>
            <person name="Shore J.S."/>
        </authorList>
    </citation>
    <scope>NUCLEOTIDE SEQUENCE</scope>
    <source>
        <strain evidence="3">F60SS</strain>
        <tissue evidence="3">Leaves</tissue>
    </source>
</reference>
<sequence>MIDLLRLFNQQSCGKMCITADSRVGMEEIGDRKKVVVVGGGVGGSLLAYTIQNFADVVLIDQKEYFEIPWSSLRSVVEPSFAEKAVINHKDYLSNLELIVSVAVNVTETEVITADGHSISYDFLVIATGHFRPVPRTREERLNHFQNEYERLKSADSVLIIGGGPTGVELAGEIACDFPEKKIKLVHGGNRLLEFIGSSAADKALHWLQSKKVEVILDRAINKQAIKEGVIQTSCGEILEADCHFICTGKMVGSSWLNDTVIKDSLDTLGRVMVDKNLRIRGFTNLFAIGDITNIDELKQGFAAQKHALVVAKNLKLLMIGGNEKKLVTYKTTPPVAYVSLGRKEALAQFSVLTLSGWIPGKIKSKDLFVGHTRKQLGLKPNPNPNPV</sequence>
<dbReference type="Proteomes" id="UP001141552">
    <property type="component" value="Unassembled WGS sequence"/>
</dbReference>
<reference evidence="3" key="2">
    <citation type="journal article" date="2023" name="Plants (Basel)">
        <title>Annotation of the Turnera subulata (Passifloraceae) Draft Genome Reveals the S-Locus Evolved after the Divergence of Turneroideae from Passifloroideae in a Stepwise Manner.</title>
        <authorList>
            <person name="Henning P.M."/>
            <person name="Roalson E.H."/>
            <person name="Mir W."/>
            <person name="McCubbin A.G."/>
            <person name="Shore J.S."/>
        </authorList>
    </citation>
    <scope>NUCLEOTIDE SEQUENCE</scope>
    <source>
        <strain evidence="3">F60SS</strain>
    </source>
</reference>
<gene>
    <name evidence="3" type="ORF">Tsubulata_023660</name>
</gene>
<dbReference type="PANTHER" id="PTHR43735:SF19">
    <property type="entry name" value="FAD_NAD(P)-BINDING DOMAIN-CONTAINING PROTEIN"/>
    <property type="match status" value="1"/>
</dbReference>
<dbReference type="InterPro" id="IPR023753">
    <property type="entry name" value="FAD/NAD-binding_dom"/>
</dbReference>
<comment type="function">
    <text evidence="1">Putative FAD-dependent oxidoreductase.</text>
</comment>
<protein>
    <recommendedName>
        <fullName evidence="2">FAD/NAD(P)-binding domain-containing protein</fullName>
    </recommendedName>
</protein>
<dbReference type="FunFam" id="3.50.50.100:FF:000006">
    <property type="entry name" value="apoptosis-inducing factor 2"/>
    <property type="match status" value="1"/>
</dbReference>
<dbReference type="OrthoDB" id="202203at2759"/>
<dbReference type="GO" id="GO:0050660">
    <property type="term" value="F:flavin adenine dinucleotide binding"/>
    <property type="evidence" value="ECO:0007669"/>
    <property type="project" value="TreeGrafter"/>
</dbReference>
<proteinExistence type="predicted"/>
<evidence type="ECO:0000259" key="2">
    <source>
        <dbReference type="Pfam" id="PF07992"/>
    </source>
</evidence>
<evidence type="ECO:0000313" key="4">
    <source>
        <dbReference type="Proteomes" id="UP001141552"/>
    </source>
</evidence>
<comment type="caution">
    <text evidence="3">The sequence shown here is derived from an EMBL/GenBank/DDBJ whole genome shotgun (WGS) entry which is preliminary data.</text>
</comment>
<dbReference type="InterPro" id="IPR036188">
    <property type="entry name" value="FAD/NAD-bd_sf"/>
</dbReference>
<dbReference type="PRINTS" id="PR00368">
    <property type="entry name" value="FADPNR"/>
</dbReference>
<accession>A0A9Q0F8K0</accession>
<dbReference type="Gene3D" id="3.50.50.100">
    <property type="match status" value="1"/>
</dbReference>
<name>A0A9Q0F8K0_9ROSI</name>
<organism evidence="3 4">
    <name type="scientific">Turnera subulata</name>
    <dbReference type="NCBI Taxonomy" id="218843"/>
    <lineage>
        <taxon>Eukaryota</taxon>
        <taxon>Viridiplantae</taxon>
        <taxon>Streptophyta</taxon>
        <taxon>Embryophyta</taxon>
        <taxon>Tracheophyta</taxon>
        <taxon>Spermatophyta</taxon>
        <taxon>Magnoliopsida</taxon>
        <taxon>eudicotyledons</taxon>
        <taxon>Gunneridae</taxon>
        <taxon>Pentapetalae</taxon>
        <taxon>rosids</taxon>
        <taxon>fabids</taxon>
        <taxon>Malpighiales</taxon>
        <taxon>Passifloraceae</taxon>
        <taxon>Turnera</taxon>
    </lineage>
</organism>
<evidence type="ECO:0000313" key="3">
    <source>
        <dbReference type="EMBL" id="KAJ4826840.1"/>
    </source>
</evidence>
<keyword evidence="4" id="KW-1185">Reference proteome</keyword>